<feature type="domain" description="JmjC" evidence="5">
    <location>
        <begin position="214"/>
        <end position="378"/>
    </location>
</feature>
<sequence length="698" mass="80110">MPRPYSLDTSKSQDSMDVSATCASRRSSRKIKRPSLFKITHERRPDPELQAALKRSKLETSNQAIDYSSITPVPIVYATKDEFSNPIKLWTKYSSLGEQYGAIKVVPPEGYSYKMPVNLEKFEFKVRKQRIQLLSNGNGFSYPSQLWNCEKMRRYDKQLKMEIMGTEKPTLESVESEYWDMVRKGDPRVTSYYGADLNVFSQDENAKYCSSSKTDDNDPWNLYNLPRCEGSLLKYINSIVPGVNSPWLYIGMIFTSFCWHTEDNYFGSVNYHHCGAPKVWYLVPPKKAAKMESILKNYSSLNGEEFALYGLKVQIPPDTLLSNDVTLYRMVQQVNEFVLVWPRTFHCGFNAGFNCNEACNIAPGNWIKIGYQSLLNYKYARKTCIPFFRILMSSIPSLMDLDPTHIKSVMECMSRLVIEEYQLRLKNNFPQYQMFLDMDILDSLPDITSFLSGVDKRGASPFPNNASADFDYDLFVNALYRCDTSNHYNFLVACKDMAEFCIKDCDLCDSPTFGSAVLCNHINTVVCINCLHYHECPCKTRVVLYRYPLHMFYTILAILKNVYFSMTGEDWEPKAEFMTPSEEDVLKVDSLSHFTFRDFHEVAKLSGHAALDSPDCPLTPDYIEADFEEFSEVCRKLNRARTLNRRRTGGALDHVVIGQRVSAKSSDQLSGKKLIYATKLTLKYIILALEEDKNEGLS</sequence>
<protein>
    <recommendedName>
        <fullName evidence="8">JmjC domain-containing protein</fullName>
    </recommendedName>
</protein>
<organism evidence="6 7">
    <name type="scientific">Theileria orientalis strain Shintoku</name>
    <dbReference type="NCBI Taxonomy" id="869250"/>
    <lineage>
        <taxon>Eukaryota</taxon>
        <taxon>Sar</taxon>
        <taxon>Alveolata</taxon>
        <taxon>Apicomplexa</taxon>
        <taxon>Aconoidasida</taxon>
        <taxon>Piroplasmida</taxon>
        <taxon>Theileriidae</taxon>
        <taxon>Theileria</taxon>
    </lineage>
</organism>
<evidence type="ECO:0000256" key="2">
    <source>
        <dbReference type="ARBA" id="ARBA00023242"/>
    </source>
</evidence>
<evidence type="ECO:0000313" key="6">
    <source>
        <dbReference type="EMBL" id="BAM38597.1"/>
    </source>
</evidence>
<dbReference type="InterPro" id="IPR003347">
    <property type="entry name" value="JmjC_dom"/>
</dbReference>
<evidence type="ECO:0000256" key="1">
    <source>
        <dbReference type="ARBA" id="ARBA00004123"/>
    </source>
</evidence>
<dbReference type="PROSITE" id="PS51184">
    <property type="entry name" value="JMJC"/>
    <property type="match status" value="1"/>
</dbReference>
<evidence type="ECO:0000259" key="5">
    <source>
        <dbReference type="PROSITE" id="PS51184"/>
    </source>
</evidence>
<dbReference type="SMART" id="SM00545">
    <property type="entry name" value="JmjN"/>
    <property type="match status" value="1"/>
</dbReference>
<feature type="region of interest" description="Disordered" evidence="3">
    <location>
        <begin position="1"/>
        <end position="30"/>
    </location>
</feature>
<dbReference type="Pfam" id="PF02373">
    <property type="entry name" value="JmjC"/>
    <property type="match status" value="1"/>
</dbReference>
<dbReference type="EMBL" id="AP011946">
    <property type="protein sequence ID" value="BAM38597.1"/>
    <property type="molecule type" value="Genomic_DNA"/>
</dbReference>
<dbReference type="GO" id="GO:0010468">
    <property type="term" value="P:regulation of gene expression"/>
    <property type="evidence" value="ECO:0007669"/>
    <property type="project" value="TreeGrafter"/>
</dbReference>
<dbReference type="STRING" id="869250.J7MBU2"/>
<dbReference type="Pfam" id="PF02375">
    <property type="entry name" value="JmjN"/>
    <property type="match status" value="1"/>
</dbReference>
<dbReference type="PROSITE" id="PS51183">
    <property type="entry name" value="JMJN"/>
    <property type="match status" value="1"/>
</dbReference>
<dbReference type="PANTHER" id="PTHR10694">
    <property type="entry name" value="LYSINE-SPECIFIC DEMETHYLASE"/>
    <property type="match status" value="1"/>
</dbReference>
<dbReference type="AlphaFoldDB" id="J7MBU2"/>
<evidence type="ECO:0000256" key="3">
    <source>
        <dbReference type="SAM" id="MobiDB-lite"/>
    </source>
</evidence>
<dbReference type="InterPro" id="IPR003349">
    <property type="entry name" value="JmjN"/>
</dbReference>
<dbReference type="GeneID" id="20713033"/>
<evidence type="ECO:0008006" key="8">
    <source>
        <dbReference type="Google" id="ProtNLM"/>
    </source>
</evidence>
<reference evidence="6 7" key="1">
    <citation type="journal article" date="2012" name="MBio">
        <title>Comparative genome analysis of three eukaryotic parasites with differing abilities to transform leukocytes reveals key mediators of Theileria-induced leukocyte transformation.</title>
        <authorList>
            <person name="Hayashida K."/>
            <person name="Hara Y."/>
            <person name="Abe T."/>
            <person name="Yamasaki C."/>
            <person name="Toyoda A."/>
            <person name="Kosuge T."/>
            <person name="Suzuki Y."/>
            <person name="Sato Y."/>
            <person name="Kawashima S."/>
            <person name="Katayama T."/>
            <person name="Wakaguri H."/>
            <person name="Inoue N."/>
            <person name="Homma K."/>
            <person name="Tada-Umezaki M."/>
            <person name="Yagi Y."/>
            <person name="Fujii Y."/>
            <person name="Habara T."/>
            <person name="Kanehisa M."/>
            <person name="Watanabe H."/>
            <person name="Ito K."/>
            <person name="Gojobori T."/>
            <person name="Sugawara H."/>
            <person name="Imanishi T."/>
            <person name="Weir W."/>
            <person name="Gardner M."/>
            <person name="Pain A."/>
            <person name="Shiels B."/>
            <person name="Hattori M."/>
            <person name="Nene V."/>
            <person name="Sugimoto C."/>
        </authorList>
    </citation>
    <scope>NUCLEOTIDE SEQUENCE [LARGE SCALE GENOMIC DNA]</scope>
    <source>
        <strain evidence="6 7">Shintoku</strain>
    </source>
</reference>
<name>J7MBU2_THEOR</name>
<feature type="compositionally biased region" description="Polar residues" evidence="3">
    <location>
        <begin position="7"/>
        <end position="22"/>
    </location>
</feature>
<dbReference type="GO" id="GO:0034647">
    <property type="term" value="F:histone H3K4me/H3K4me2/H3K4me3 demethylase activity"/>
    <property type="evidence" value="ECO:0007669"/>
    <property type="project" value="TreeGrafter"/>
</dbReference>
<comment type="subcellular location">
    <subcellularLocation>
        <location evidence="1">Nucleus</location>
    </subcellularLocation>
</comment>
<accession>J7MBU2</accession>
<feature type="domain" description="JmjN" evidence="4">
    <location>
        <begin position="73"/>
        <end position="114"/>
    </location>
</feature>
<dbReference type="PANTHER" id="PTHR10694:SF113">
    <property type="entry name" value="PROTEIN JUMONJI"/>
    <property type="match status" value="1"/>
</dbReference>
<dbReference type="SUPFAM" id="SSF51197">
    <property type="entry name" value="Clavaminate synthase-like"/>
    <property type="match status" value="1"/>
</dbReference>
<dbReference type="Gene3D" id="2.60.120.650">
    <property type="entry name" value="Cupin"/>
    <property type="match status" value="1"/>
</dbReference>
<keyword evidence="2" id="KW-0539">Nucleus</keyword>
<proteinExistence type="predicted"/>
<dbReference type="RefSeq" id="XP_009688898.1">
    <property type="nucleotide sequence ID" value="XM_009690603.1"/>
</dbReference>
<dbReference type="KEGG" id="tot:TOT_010000065"/>
<dbReference type="eggNOG" id="KOG1246">
    <property type="taxonomic scope" value="Eukaryota"/>
</dbReference>
<keyword evidence="7" id="KW-1185">Reference proteome</keyword>
<dbReference type="GO" id="GO:0005634">
    <property type="term" value="C:nucleus"/>
    <property type="evidence" value="ECO:0007669"/>
    <property type="project" value="UniProtKB-SubCell"/>
</dbReference>
<evidence type="ECO:0000313" key="7">
    <source>
        <dbReference type="Proteomes" id="UP000003786"/>
    </source>
</evidence>
<dbReference type="GO" id="GO:0000785">
    <property type="term" value="C:chromatin"/>
    <property type="evidence" value="ECO:0007669"/>
    <property type="project" value="TreeGrafter"/>
</dbReference>
<dbReference type="OrthoDB" id="9547406at2759"/>
<dbReference type="Proteomes" id="UP000003786">
    <property type="component" value="Chromosome 1"/>
</dbReference>
<dbReference type="VEuPathDB" id="PiroplasmaDB:TOT_010000065"/>
<evidence type="ECO:0000259" key="4">
    <source>
        <dbReference type="PROSITE" id="PS51183"/>
    </source>
</evidence>
<dbReference type="SMART" id="SM00558">
    <property type="entry name" value="JmjC"/>
    <property type="match status" value="1"/>
</dbReference>
<gene>
    <name evidence="6" type="ORF">TOT_010000065</name>
</gene>
<dbReference type="OMA" id="FGAVNYH"/>